<feature type="compositionally biased region" description="Polar residues" evidence="6">
    <location>
        <begin position="352"/>
        <end position="364"/>
    </location>
</feature>
<comment type="function">
    <text evidence="1">Has a role in a nucleosome assembly pathway that is required for the integrity of heterochromatin and proper chromosome segregation.</text>
</comment>
<feature type="compositionally biased region" description="Acidic residues" evidence="6">
    <location>
        <begin position="855"/>
        <end position="872"/>
    </location>
</feature>
<feature type="compositionally biased region" description="Low complexity" evidence="6">
    <location>
        <begin position="1991"/>
        <end position="2000"/>
    </location>
</feature>
<feature type="region of interest" description="Disordered" evidence="6">
    <location>
        <begin position="328"/>
        <end position="443"/>
    </location>
</feature>
<evidence type="ECO:0000256" key="5">
    <source>
        <dbReference type="ARBA" id="ARBA00023242"/>
    </source>
</evidence>
<evidence type="ECO:0000256" key="3">
    <source>
        <dbReference type="ARBA" id="ARBA00007335"/>
    </source>
</evidence>
<feature type="compositionally biased region" description="Low complexity" evidence="6">
    <location>
        <begin position="1789"/>
        <end position="1815"/>
    </location>
</feature>
<evidence type="ECO:0000256" key="1">
    <source>
        <dbReference type="ARBA" id="ARBA00002687"/>
    </source>
</evidence>
<feature type="compositionally biased region" description="Basic and acidic residues" evidence="6">
    <location>
        <begin position="843"/>
        <end position="853"/>
    </location>
</feature>
<comment type="similarity">
    <text evidence="3">Belongs to the HIR3 family.</text>
</comment>
<feature type="compositionally biased region" description="Low complexity" evidence="6">
    <location>
        <begin position="2046"/>
        <end position="2058"/>
    </location>
</feature>
<feature type="compositionally biased region" description="Basic and acidic residues" evidence="6">
    <location>
        <begin position="380"/>
        <end position="407"/>
    </location>
</feature>
<feature type="compositionally biased region" description="Acidic residues" evidence="6">
    <location>
        <begin position="2063"/>
        <end position="2088"/>
    </location>
</feature>
<reference evidence="7 8" key="1">
    <citation type="submission" date="2024-02" db="EMBL/GenBank/DDBJ databases">
        <title>De novo assembly and annotation of 12 fungi associated with fruit tree decline syndrome in Ontario, Canada.</title>
        <authorList>
            <person name="Sulman M."/>
            <person name="Ellouze W."/>
            <person name="Ilyukhin E."/>
        </authorList>
    </citation>
    <scope>NUCLEOTIDE SEQUENCE [LARGE SCALE GENOMIC DNA]</scope>
    <source>
        <strain evidence="7 8">M1-105</strain>
    </source>
</reference>
<protein>
    <recommendedName>
        <fullName evidence="4">Histone transcription regulator 3 homolog</fullName>
    </recommendedName>
</protein>
<name>A0ABR3TAD8_9PEZI</name>
<gene>
    <name evidence="7" type="primary">HIR3_1</name>
    <name evidence="7" type="ORF">SLS56_001101</name>
</gene>
<evidence type="ECO:0000256" key="2">
    <source>
        <dbReference type="ARBA" id="ARBA00004123"/>
    </source>
</evidence>
<keyword evidence="5" id="KW-0539">Nucleus</keyword>
<dbReference type="Proteomes" id="UP001521116">
    <property type="component" value="Unassembled WGS sequence"/>
</dbReference>
<organism evidence="7 8">
    <name type="scientific">Neofusicoccum ribis</name>
    <dbReference type="NCBI Taxonomy" id="45134"/>
    <lineage>
        <taxon>Eukaryota</taxon>
        <taxon>Fungi</taxon>
        <taxon>Dikarya</taxon>
        <taxon>Ascomycota</taxon>
        <taxon>Pezizomycotina</taxon>
        <taxon>Dothideomycetes</taxon>
        <taxon>Dothideomycetes incertae sedis</taxon>
        <taxon>Botryosphaeriales</taxon>
        <taxon>Botryosphaeriaceae</taxon>
        <taxon>Neofusicoccum</taxon>
    </lineage>
</organism>
<dbReference type="EMBL" id="JAJVDC020000006">
    <property type="protein sequence ID" value="KAL1636518.1"/>
    <property type="molecule type" value="Genomic_DNA"/>
</dbReference>
<evidence type="ECO:0000313" key="7">
    <source>
        <dbReference type="EMBL" id="KAL1636518.1"/>
    </source>
</evidence>
<feature type="region of interest" description="Disordered" evidence="6">
    <location>
        <begin position="837"/>
        <end position="884"/>
    </location>
</feature>
<feature type="compositionally biased region" description="Pro residues" evidence="6">
    <location>
        <begin position="2032"/>
        <end position="2045"/>
    </location>
</feature>
<feature type="region of interest" description="Disordered" evidence="6">
    <location>
        <begin position="1898"/>
        <end position="2088"/>
    </location>
</feature>
<accession>A0ABR3TAD8</accession>
<feature type="compositionally biased region" description="Acidic residues" evidence="6">
    <location>
        <begin position="2001"/>
        <end position="2014"/>
    </location>
</feature>
<evidence type="ECO:0000256" key="6">
    <source>
        <dbReference type="SAM" id="MobiDB-lite"/>
    </source>
</evidence>
<dbReference type="InterPro" id="IPR033053">
    <property type="entry name" value="Hir3/CABIN1"/>
</dbReference>
<proteinExistence type="inferred from homology"/>
<evidence type="ECO:0000256" key="4">
    <source>
        <dbReference type="ARBA" id="ARBA00014848"/>
    </source>
</evidence>
<feature type="compositionally biased region" description="Acidic residues" evidence="6">
    <location>
        <begin position="1980"/>
        <end position="1990"/>
    </location>
</feature>
<dbReference type="PANTHER" id="PTHR15502:SF7">
    <property type="entry name" value="CALCINEURIN-BINDING PROTEIN CABIN-1"/>
    <property type="match status" value="1"/>
</dbReference>
<comment type="subcellular location">
    <subcellularLocation>
        <location evidence="2">Nucleus</location>
    </subcellularLocation>
</comment>
<evidence type="ECO:0000313" key="8">
    <source>
        <dbReference type="Proteomes" id="UP001521116"/>
    </source>
</evidence>
<feature type="region of interest" description="Disordered" evidence="6">
    <location>
        <begin position="1789"/>
        <end position="1823"/>
    </location>
</feature>
<comment type="caution">
    <text evidence="7">The sequence shown here is derived from an EMBL/GenBank/DDBJ whole genome shotgun (WGS) entry which is preliminary data.</text>
</comment>
<dbReference type="PANTHER" id="PTHR15502">
    <property type="entry name" value="CALCINEURIN-BINDING PROTEIN CABIN 1-RELATED"/>
    <property type="match status" value="1"/>
</dbReference>
<feature type="compositionally biased region" description="Acidic residues" evidence="6">
    <location>
        <begin position="1926"/>
        <end position="1972"/>
    </location>
</feature>
<sequence length="2088" mass="231500">MGLSAFKAINIESDVESDEEVDDTKEIQIEEALKLYQTALKYHSEGPKSYQEAIQAYKALFESDIFKYPESLSEYRRTELNGDPDYDFILQDDYEAGPTQLGGATDSAPNTLPQILHLSYKNHGQFMLEVVQHSLHECQDSLLTLNVTASAAAVDVPLRYFAEALDKDDSDLDLWTRTASVAALTGSGRITRFCLEAVLDGDDEGLDSILRLPGLEEGFAGQQLRELVEKMQDNLSLLQSPLSDLRRRKLSAALKKRLAPFPFTPLPADVKKRETMEEAMSRPSPHLVLNPIKSDWAHVGDAILNEYLQEQQRFVDPGAGLLITLNLPDLPDDATEPQQGPANNVPVEKQADQAQQQITETQASVEDKDAKAPVENGGDTEMKDSNGSKAEHERVKNGEGKSAEPSDRPNAPSRKRSTESAGLPETAEGGRGRSKRIRARESIGDGSLSGIVTAADAAQQQVEEELRQFHEADDWLYEIVGEMLAKLDVKGLGSPNILRDMLRNKQTESSKMGESGFKTAATDLYTILQTLIPQAVPMLMAPDSIDILGSASREAGLNAFLGYTKSSSSQDSNRPVLDCDNLSKWPPIANTGGVPIKELVWTWLQSMLRPGAFPDPEDTRSSYMRHQWSDDLKRIVVQAIVNVDDFLYERLMQNLSTLDSRILQDEAAGQRPSLSNEDSSLIEMTQTVFELHLDIYSLIKHPTSSVDVSTQVLQRERLERWSRLARDAMAHRAPLEGKTIVDELDFRHLWASTFHLSVSDDISQDFVVTCIEELKTIAGLLPSSAVHVPNNAIMPELSVEAAERELTKINMKESFMKVFQHDEQDPVSVIESLEPILESSNQDEPRPATRTEVGDSQDLEDDMTQNEEDESPASEANQDSRPSPLKAMTQFVSSASVSLRLSLWQRLRQAYEAIDYPPKVVSCYLRSIELLVKDLKSKVYSEAGFEARSAELLKSIKIIDEIFERILKLAPVENVFDCIDEAHMRSSLNAVGELLWLLNTVTVFEDLIRVGQIPQPTFEGRFNSAYTAFMGKLHDTMVRGWLLQFRLLCDAMAQDSELFPKPIEDKFEYLRHAHYAFGIRSFCSASNKALLRLMKDEILKWFKTDEIPDIETRDTVICQILYDLYGLFCFTNADDLTEYPSDHDPMDQKTALKILDFVMYQARKVNIKDLHKTQLGSTIDVVHGYLARAKPAGAEEMALNKMKYLSFIKSPINPLDLYRCVNGVGGLSTKPIPMKNARIASRGWYFLMGSIALNRFRSQNQKRQAPVPTEDINIASAFFGQDIEYDAERWETWYSQAQAYDYQIDEMVAWSAEKVNKGDPELVQHQRTAIHCYTMAVATAIRNADSSEETANKIAQLYADFGMRIYSSSRQPLDMQAFTLKDTEERFYSTNQVMRSAPFAPMVPVASWKFASGLFKRALARKPDNWLVEEVVASFTKAIEELPGKKGSRGEPILEPHYKLLAILYKLVQRRELEPRDASEKLQATRFARQVPVFSPEDSEQQDDWDDYILKVLKVLRSADKSNWHHRMTARAARIHYGNPSPGDVYMAASMAKSEFSQQIFTKTMQLQVWKPEFERLGRHFVYTTRYTLFFIQLLVETNDRAGMEALARRVRRRNHEFFEHTRLWQQLCQTYLKMLRRAAQIPEGHEDAVFKSINHEEWTSSAARLEAWCHDPDTRSNVLEVLREAMELRRLNNNLMKATLIDDLIGDTYALLYQQVVPTLQPEPEPTPAAAPPPTVPPAPAPAPIVPAATIERSNMMSMQNIMNLDGAGANEPAAGAFGVLAMGTKPGPATAPTTGTTTPAATQAAPEASAAPKPRAKGVGRRELMRKADAAVTRPVVPTTPAAGSANIPIRASPARPIAAAGAGGVGGAGGPSAATDAQQMRVVVEIPAGPVENCEAAEDSNKDDAMDVDGAEGGAGMESKVESEDEGEGEGEGEGDGEGNGGDEGEGDGEVEGEQDQDLPDVDNDDPEVEPEHDGMDQDDQEAEPTADEAMATADEGTAGDDEAADDENDDTLVTAKEEDEEDEEEKPAPPQPEPPKPPSPPTATVTAASTAPASIHDSADDESELSEIGDSDEDMAEGEAGGEY</sequence>
<keyword evidence="8" id="KW-1185">Reference proteome</keyword>